<dbReference type="Gene3D" id="3.40.50.300">
    <property type="entry name" value="P-loop containing nucleotide triphosphate hydrolases"/>
    <property type="match status" value="1"/>
</dbReference>
<dbReference type="InterPro" id="IPR051451">
    <property type="entry name" value="PhoH2-like"/>
</dbReference>
<sequence length="332" mass="36390">MRELRLDIYDYDAFKEIFGGLDGNVRLIENAFGVVFSVRGDGLYVRGSEAGVTAAKTAFDALTELAGKGIIDERRIRAVIELVRKGAKDVTGALSSPLTVGWGKPVYPRSAGQAEYCAAIKSHAVTFGIGPAGTGKTFLAVAAAVEALRKKEAERIILCRPAVEAGEKLGFLPGDLAEKVDPYLRPLYDALTDLMGETYQKNIERGTVEIAPLAYMRGRTLNKSFIILDEAQNTTREQMKMFLTRLGEDSKMVITGDDTQIDLPRSVPSGLRHAEHVLRGVEGIAVVRLGCGDVVRHDLVSRIIRAYERAEEQEENGRERGEDPREAPPEDK</sequence>
<dbReference type="PANTHER" id="PTHR30473:SF1">
    <property type="entry name" value="PHOH-LIKE PROTEIN"/>
    <property type="match status" value="1"/>
</dbReference>
<dbReference type="Proteomes" id="UP000886857">
    <property type="component" value="Unassembled WGS sequence"/>
</dbReference>
<dbReference type="AlphaFoldDB" id="A0A9D1N9H3"/>
<keyword evidence="5" id="KW-0067">ATP-binding</keyword>
<comment type="similarity">
    <text evidence="2">Belongs to the PhoH family.</text>
</comment>
<evidence type="ECO:0000256" key="6">
    <source>
        <dbReference type="ARBA" id="ARBA00039970"/>
    </source>
</evidence>
<evidence type="ECO:0000259" key="8">
    <source>
        <dbReference type="Pfam" id="PF02562"/>
    </source>
</evidence>
<accession>A0A9D1N9H3</accession>
<dbReference type="GO" id="GO:0005524">
    <property type="term" value="F:ATP binding"/>
    <property type="evidence" value="ECO:0007669"/>
    <property type="project" value="UniProtKB-KW"/>
</dbReference>
<evidence type="ECO:0000256" key="3">
    <source>
        <dbReference type="ARBA" id="ARBA00022490"/>
    </source>
</evidence>
<comment type="subcellular location">
    <subcellularLocation>
        <location evidence="1">Cytoplasm</location>
    </subcellularLocation>
</comment>
<dbReference type="InterPro" id="IPR003714">
    <property type="entry name" value="PhoH"/>
</dbReference>
<dbReference type="EMBL" id="DVOE01000037">
    <property type="protein sequence ID" value="HIU98714.1"/>
    <property type="molecule type" value="Genomic_DNA"/>
</dbReference>
<evidence type="ECO:0000256" key="2">
    <source>
        <dbReference type="ARBA" id="ARBA00010393"/>
    </source>
</evidence>
<organism evidence="9 10">
    <name type="scientific">Candidatus Limadaptatus stercoripullorum</name>
    <dbReference type="NCBI Taxonomy" id="2840846"/>
    <lineage>
        <taxon>Bacteria</taxon>
        <taxon>Bacillati</taxon>
        <taxon>Bacillota</taxon>
        <taxon>Clostridia</taxon>
        <taxon>Eubacteriales</taxon>
        <taxon>Candidatus Limadaptatus</taxon>
    </lineage>
</organism>
<evidence type="ECO:0000313" key="10">
    <source>
        <dbReference type="Proteomes" id="UP000886857"/>
    </source>
</evidence>
<name>A0A9D1N9H3_9FIRM</name>
<comment type="caution">
    <text evidence="9">The sequence shown here is derived from an EMBL/GenBank/DDBJ whole genome shotgun (WGS) entry which is preliminary data.</text>
</comment>
<keyword evidence="4" id="KW-0547">Nucleotide-binding</keyword>
<feature type="domain" description="PhoH-like protein" evidence="8">
    <location>
        <begin position="106"/>
        <end position="308"/>
    </location>
</feature>
<feature type="region of interest" description="Disordered" evidence="7">
    <location>
        <begin position="310"/>
        <end position="332"/>
    </location>
</feature>
<gene>
    <name evidence="9" type="ORF">IAC73_02590</name>
</gene>
<proteinExistence type="inferred from homology"/>
<evidence type="ECO:0000256" key="7">
    <source>
        <dbReference type="SAM" id="MobiDB-lite"/>
    </source>
</evidence>
<evidence type="ECO:0000256" key="1">
    <source>
        <dbReference type="ARBA" id="ARBA00004496"/>
    </source>
</evidence>
<evidence type="ECO:0000256" key="4">
    <source>
        <dbReference type="ARBA" id="ARBA00022741"/>
    </source>
</evidence>
<dbReference type="SUPFAM" id="SSF52540">
    <property type="entry name" value="P-loop containing nucleoside triphosphate hydrolases"/>
    <property type="match status" value="1"/>
</dbReference>
<dbReference type="FunFam" id="3.40.50.300:FF:000013">
    <property type="entry name" value="PhoH family ATPase"/>
    <property type="match status" value="1"/>
</dbReference>
<dbReference type="PANTHER" id="PTHR30473">
    <property type="entry name" value="PROTEIN PHOH"/>
    <property type="match status" value="1"/>
</dbReference>
<dbReference type="GO" id="GO:0005829">
    <property type="term" value="C:cytosol"/>
    <property type="evidence" value="ECO:0007669"/>
    <property type="project" value="TreeGrafter"/>
</dbReference>
<keyword evidence="3" id="KW-0963">Cytoplasm</keyword>
<evidence type="ECO:0000313" key="9">
    <source>
        <dbReference type="EMBL" id="HIU98714.1"/>
    </source>
</evidence>
<dbReference type="InterPro" id="IPR027417">
    <property type="entry name" value="P-loop_NTPase"/>
</dbReference>
<reference evidence="9" key="2">
    <citation type="journal article" date="2021" name="PeerJ">
        <title>Extensive microbial diversity within the chicken gut microbiome revealed by metagenomics and culture.</title>
        <authorList>
            <person name="Gilroy R."/>
            <person name="Ravi A."/>
            <person name="Getino M."/>
            <person name="Pursley I."/>
            <person name="Horton D.L."/>
            <person name="Alikhan N.F."/>
            <person name="Baker D."/>
            <person name="Gharbi K."/>
            <person name="Hall N."/>
            <person name="Watson M."/>
            <person name="Adriaenssens E.M."/>
            <person name="Foster-Nyarko E."/>
            <person name="Jarju S."/>
            <person name="Secka A."/>
            <person name="Antonio M."/>
            <person name="Oren A."/>
            <person name="Chaudhuri R.R."/>
            <person name="La Ragione R."/>
            <person name="Hildebrand F."/>
            <person name="Pallen M.J."/>
        </authorList>
    </citation>
    <scope>NUCLEOTIDE SEQUENCE</scope>
    <source>
        <strain evidence="9">10406</strain>
    </source>
</reference>
<dbReference type="Pfam" id="PF02562">
    <property type="entry name" value="PhoH"/>
    <property type="match status" value="1"/>
</dbReference>
<evidence type="ECO:0000256" key="5">
    <source>
        <dbReference type="ARBA" id="ARBA00022840"/>
    </source>
</evidence>
<protein>
    <recommendedName>
        <fullName evidence="6">PhoH-like protein</fullName>
    </recommendedName>
</protein>
<reference evidence="9" key="1">
    <citation type="submission" date="2020-10" db="EMBL/GenBank/DDBJ databases">
        <authorList>
            <person name="Gilroy R."/>
        </authorList>
    </citation>
    <scope>NUCLEOTIDE SEQUENCE</scope>
    <source>
        <strain evidence="9">10406</strain>
    </source>
</reference>